<reference evidence="10 11" key="1">
    <citation type="submission" date="2016-07" db="EMBL/GenBank/DDBJ databases">
        <title>Draft Genome Sequence of Methylophaga muralis Bur 1.</title>
        <authorList>
            <person name="Vasilenko O.V."/>
            <person name="Doronina N.V."/>
            <person name="Shmareva M.N."/>
            <person name="Tarlachkov S.V."/>
            <person name="Mustakhimov I."/>
            <person name="Trotsenko Y.A."/>
        </authorList>
    </citation>
    <scope>NUCLEOTIDE SEQUENCE [LARGE SCALE GENOMIC DNA]</scope>
    <source>
        <strain evidence="10 11">Bur 1</strain>
    </source>
</reference>
<evidence type="ECO:0000259" key="9">
    <source>
        <dbReference type="SMART" id="SM01086"/>
    </source>
</evidence>
<dbReference type="GO" id="GO:0043335">
    <property type="term" value="P:protein unfolding"/>
    <property type="evidence" value="ECO:0007669"/>
    <property type="project" value="UniProtKB-UniRule"/>
</dbReference>
<feature type="binding site" evidence="7">
    <location>
        <begin position="61"/>
        <end position="66"/>
    </location>
    <ligand>
        <name>ATP</name>
        <dbReference type="ChEBI" id="CHEBI:30616"/>
    </ligand>
</feature>
<dbReference type="InterPro" id="IPR004491">
    <property type="entry name" value="HslU"/>
</dbReference>
<feature type="binding site" evidence="7">
    <location>
        <position position="391"/>
    </location>
    <ligand>
        <name>ATP</name>
        <dbReference type="ChEBI" id="CHEBI:30616"/>
    </ligand>
</feature>
<dbReference type="GO" id="GO:0036402">
    <property type="term" value="F:proteasome-activating activity"/>
    <property type="evidence" value="ECO:0007669"/>
    <property type="project" value="UniProtKB-UniRule"/>
</dbReference>
<keyword evidence="5 7" id="KW-0067">ATP-binding</keyword>
<dbReference type="SMART" id="SM01086">
    <property type="entry name" value="ClpB_D2-small"/>
    <property type="match status" value="1"/>
</dbReference>
<dbReference type="Proteomes" id="UP000094379">
    <property type="component" value="Unassembled WGS sequence"/>
</dbReference>
<dbReference type="EMBL" id="MCRI01000050">
    <property type="protein sequence ID" value="ODN65602.1"/>
    <property type="molecule type" value="Genomic_DNA"/>
</dbReference>
<feature type="domain" description="Clp ATPase C-terminal" evidence="9">
    <location>
        <begin position="333"/>
        <end position="427"/>
    </location>
</feature>
<evidence type="ECO:0000256" key="3">
    <source>
        <dbReference type="ARBA" id="ARBA00022490"/>
    </source>
</evidence>
<keyword evidence="10" id="KW-0645">Protease</keyword>
<dbReference type="SUPFAM" id="SSF52540">
    <property type="entry name" value="P-loop containing nucleoside triphosphate hydrolases"/>
    <property type="match status" value="1"/>
</dbReference>
<gene>
    <name evidence="7 10" type="primary">hslU</name>
    <name evidence="10" type="ORF">A9E74_02618</name>
</gene>
<dbReference type="InterPro" id="IPR019489">
    <property type="entry name" value="Clp_ATPase_C"/>
</dbReference>
<proteinExistence type="inferred from homology"/>
<dbReference type="GO" id="GO:0005524">
    <property type="term" value="F:ATP binding"/>
    <property type="evidence" value="ECO:0007669"/>
    <property type="project" value="UniProtKB-UniRule"/>
</dbReference>
<dbReference type="InterPro" id="IPR050052">
    <property type="entry name" value="ATP-dep_Clp_protease_ClpX"/>
</dbReference>
<dbReference type="Pfam" id="PF00004">
    <property type="entry name" value="AAA"/>
    <property type="match status" value="1"/>
</dbReference>
<feature type="binding site" evidence="7">
    <location>
        <position position="319"/>
    </location>
    <ligand>
        <name>ATP</name>
        <dbReference type="ChEBI" id="CHEBI:30616"/>
    </ligand>
</feature>
<dbReference type="NCBIfam" id="NF003544">
    <property type="entry name" value="PRK05201.1"/>
    <property type="match status" value="1"/>
</dbReference>
<dbReference type="CDD" id="cd19498">
    <property type="entry name" value="RecA-like_HslU"/>
    <property type="match status" value="1"/>
</dbReference>
<dbReference type="FunFam" id="3.40.50.300:FF:000213">
    <property type="entry name" value="ATP-dependent protease ATPase subunit HslU"/>
    <property type="match status" value="1"/>
</dbReference>
<comment type="caution">
    <text evidence="10">The sequence shown here is derived from an EMBL/GenBank/DDBJ whole genome shotgun (WGS) entry which is preliminary data.</text>
</comment>
<evidence type="ECO:0000256" key="1">
    <source>
        <dbReference type="ARBA" id="ARBA00004496"/>
    </source>
</evidence>
<comment type="function">
    <text evidence="7">ATPase subunit of a proteasome-like degradation complex; this subunit has chaperone activity. The binding of ATP and its subsequent hydrolysis by HslU are essential for unfolding of protein substrates subsequently hydrolyzed by HslV. HslU recognizes the N-terminal part of its protein substrates and unfolds these before they are guided to HslV for hydrolysis.</text>
</comment>
<accession>A0A1E3GNH0</accession>
<dbReference type="AlphaFoldDB" id="A0A1E3GNH0"/>
<dbReference type="Pfam" id="PF07724">
    <property type="entry name" value="AAA_2"/>
    <property type="match status" value="1"/>
</dbReference>
<keyword evidence="11" id="KW-1185">Reference proteome</keyword>
<dbReference type="GO" id="GO:0008233">
    <property type="term" value="F:peptidase activity"/>
    <property type="evidence" value="ECO:0007669"/>
    <property type="project" value="UniProtKB-KW"/>
</dbReference>
<feature type="binding site" evidence="7">
    <location>
        <position position="252"/>
    </location>
    <ligand>
        <name>ATP</name>
        <dbReference type="ChEBI" id="CHEBI:30616"/>
    </ligand>
</feature>
<evidence type="ECO:0000313" key="10">
    <source>
        <dbReference type="EMBL" id="ODN65602.1"/>
    </source>
</evidence>
<keyword evidence="4 7" id="KW-0547">Nucleotide-binding</keyword>
<evidence type="ECO:0000256" key="2">
    <source>
        <dbReference type="ARBA" id="ARBA00009771"/>
    </source>
</evidence>
<feature type="domain" description="AAA+ ATPase" evidence="8">
    <location>
        <begin position="50"/>
        <end position="330"/>
    </location>
</feature>
<evidence type="ECO:0000256" key="5">
    <source>
        <dbReference type="ARBA" id="ARBA00022840"/>
    </source>
</evidence>
<keyword evidence="3 7" id="KW-0963">Cytoplasm</keyword>
<dbReference type="Gene3D" id="3.40.50.300">
    <property type="entry name" value="P-loop containing nucleotide triphosphate hydrolases"/>
    <property type="match status" value="1"/>
</dbReference>
<dbReference type="STRING" id="291169.A9E74_02618"/>
<evidence type="ECO:0000313" key="11">
    <source>
        <dbReference type="Proteomes" id="UP000094379"/>
    </source>
</evidence>
<dbReference type="InterPro" id="IPR003959">
    <property type="entry name" value="ATPase_AAA_core"/>
</dbReference>
<dbReference type="GO" id="GO:0009376">
    <property type="term" value="C:HslUV protease complex"/>
    <property type="evidence" value="ECO:0007669"/>
    <property type="project" value="UniProtKB-UniRule"/>
</dbReference>
<dbReference type="FunFam" id="3.40.50.300:FF:000220">
    <property type="entry name" value="ATP-dependent protease ATPase subunit HslU"/>
    <property type="match status" value="1"/>
</dbReference>
<keyword evidence="6 7" id="KW-0143">Chaperone</keyword>
<dbReference type="InterPro" id="IPR027417">
    <property type="entry name" value="P-loop_NTPase"/>
</dbReference>
<comment type="subunit">
    <text evidence="7">A double ring-shaped homohexamer of HslV is capped on each side by a ring-shaped HslU homohexamer. The assembly of the HslU/HslV complex is dependent on binding of ATP.</text>
</comment>
<protein>
    <recommendedName>
        <fullName evidence="7">ATP-dependent protease ATPase subunit HslU</fullName>
    </recommendedName>
    <alternativeName>
        <fullName evidence="7">Unfoldase HslU</fullName>
    </alternativeName>
</protein>
<dbReference type="InterPro" id="IPR003593">
    <property type="entry name" value="AAA+_ATPase"/>
</dbReference>
<evidence type="ECO:0000256" key="4">
    <source>
        <dbReference type="ARBA" id="ARBA00022741"/>
    </source>
</evidence>
<keyword evidence="10" id="KW-0378">Hydrolase</keyword>
<evidence type="ECO:0000256" key="7">
    <source>
        <dbReference type="HAMAP-Rule" id="MF_00249"/>
    </source>
</evidence>
<comment type="similarity">
    <text evidence="2 7">Belongs to the ClpX chaperone family. HslU subfamily.</text>
</comment>
<dbReference type="RefSeq" id="WP_069296980.1">
    <property type="nucleotide sequence ID" value="NZ_MCRI01000050.1"/>
</dbReference>
<organism evidence="10 11">
    <name type="scientific">Methylophaga muralis</name>
    <dbReference type="NCBI Taxonomy" id="291169"/>
    <lineage>
        <taxon>Bacteria</taxon>
        <taxon>Pseudomonadati</taxon>
        <taxon>Pseudomonadota</taxon>
        <taxon>Gammaproteobacteria</taxon>
        <taxon>Thiotrichales</taxon>
        <taxon>Piscirickettsiaceae</taxon>
        <taxon>Methylophaga</taxon>
    </lineage>
</organism>
<comment type="subcellular location">
    <subcellularLocation>
        <location evidence="1 7">Cytoplasm</location>
    </subcellularLocation>
</comment>
<dbReference type="HAMAP" id="MF_00249">
    <property type="entry name" value="HslU"/>
    <property type="match status" value="1"/>
</dbReference>
<dbReference type="PATRIC" id="fig|291169.3.peg.2641"/>
<sequence>MNQSLTPKQIVHELDKHIIGQHEAKKAVAIALRNRWRRQQLDATLQHEVTPKNILMIGPTGVGKTEIARRLASLVNAPFIKVEATKFTEVGYVGRDVESIIRDLAESAMKMLRENAISEAKPRALDAAEERVLDVLLTPARGTLTEEESNTRQKFRKMLREGKLDDREIELELAQHQMGVEIMTPPGMEELTSQLQDMFQSMGNQRKSTRKLTVAKAMRLLSEEEAAKLINEEDLKAEVINRVEQTGIVFLDEIDKITHRGEGGGSGADVSRAGVQRDLLPLVEGSTVSTKYGMLKTDHILFIASGAFHLSKPSDLIPELQGRLPIRVELNALTTDDFVRILTEPDASLTEQYSALLGTESVDLSFTPDGIKRIAELAWQVNEKTENIGARRLHTLLERLLEDISYEAGEESGQKFVIDENYVSQQLSELVQDEDLSRYIL</sequence>
<dbReference type="SMART" id="SM00382">
    <property type="entry name" value="AAA"/>
    <property type="match status" value="1"/>
</dbReference>
<evidence type="ECO:0000256" key="6">
    <source>
        <dbReference type="ARBA" id="ARBA00023186"/>
    </source>
</evidence>
<dbReference type="PANTHER" id="PTHR48102">
    <property type="entry name" value="ATP-DEPENDENT CLP PROTEASE ATP-BINDING SUBUNIT CLPX-LIKE, MITOCHONDRIAL-RELATED"/>
    <property type="match status" value="1"/>
</dbReference>
<dbReference type="Gene3D" id="1.10.8.60">
    <property type="match status" value="1"/>
</dbReference>
<evidence type="ECO:0000259" key="8">
    <source>
        <dbReference type="SMART" id="SM00382"/>
    </source>
</evidence>
<dbReference type="NCBIfam" id="TIGR00390">
    <property type="entry name" value="hslU"/>
    <property type="match status" value="1"/>
</dbReference>
<name>A0A1E3GNH0_9GAMM</name>
<feature type="binding site" evidence="7">
    <location>
        <position position="19"/>
    </location>
    <ligand>
        <name>ATP</name>
        <dbReference type="ChEBI" id="CHEBI:30616"/>
    </ligand>
</feature>
<dbReference type="PANTHER" id="PTHR48102:SF3">
    <property type="entry name" value="ATP-DEPENDENT PROTEASE ATPASE SUBUNIT HSLU"/>
    <property type="match status" value="1"/>
</dbReference>
<dbReference type="Gene3D" id="1.10.8.10">
    <property type="entry name" value="DNA helicase RuvA subunit, C-terminal domain"/>
    <property type="match status" value="2"/>
</dbReference>
<dbReference type="GO" id="GO:0016887">
    <property type="term" value="F:ATP hydrolysis activity"/>
    <property type="evidence" value="ECO:0007669"/>
    <property type="project" value="InterPro"/>
</dbReference>